<dbReference type="GO" id="GO:0005980">
    <property type="term" value="P:glycogen catabolic process"/>
    <property type="evidence" value="ECO:0007669"/>
    <property type="project" value="InterPro"/>
</dbReference>
<dbReference type="RefSeq" id="WP_229639444.1">
    <property type="nucleotide sequence ID" value="NZ_JADWDC010000009.1"/>
</dbReference>
<name>A0A964BN28_9CYAN</name>
<evidence type="ECO:0000313" key="4">
    <source>
        <dbReference type="Proteomes" id="UP000729733"/>
    </source>
</evidence>
<dbReference type="PANTHER" id="PTHR10569:SF2">
    <property type="entry name" value="GLYCOGEN DEBRANCHING ENZYME"/>
    <property type="match status" value="1"/>
</dbReference>
<protein>
    <submittedName>
        <fullName evidence="3">Glycogen debranching enzyme family protein</fullName>
    </submittedName>
</protein>
<dbReference type="InterPro" id="IPR008928">
    <property type="entry name" value="6-hairpin_glycosidase_sf"/>
</dbReference>
<dbReference type="InterPro" id="IPR010401">
    <property type="entry name" value="AGL/Gdb1"/>
</dbReference>
<dbReference type="GO" id="GO:0004134">
    <property type="term" value="F:4-alpha-glucanotransferase activity"/>
    <property type="evidence" value="ECO:0007669"/>
    <property type="project" value="InterPro"/>
</dbReference>
<dbReference type="InterPro" id="IPR032790">
    <property type="entry name" value="GDE_C"/>
</dbReference>
<evidence type="ECO:0000313" key="3">
    <source>
        <dbReference type="EMBL" id="MCC0176403.1"/>
    </source>
</evidence>
<dbReference type="SUPFAM" id="SSF48208">
    <property type="entry name" value="Six-hairpin glycosidases"/>
    <property type="match status" value="1"/>
</dbReference>
<reference evidence="3" key="1">
    <citation type="journal article" date="2021" name="Antonie Van Leeuwenhoek">
        <title>Draft genome and description of Waterburya agarophytonicola gen. nov. sp. nov. (Pleurocapsales, Cyanobacteria): a seaweed symbiont.</title>
        <authorList>
            <person name="Bonthond G."/>
            <person name="Shalygin S."/>
            <person name="Bayer T."/>
            <person name="Weinberger F."/>
        </authorList>
    </citation>
    <scope>NUCLEOTIDE SEQUENCE</scope>
    <source>
        <strain evidence="3">KI4</strain>
    </source>
</reference>
<dbReference type="Pfam" id="PF12439">
    <property type="entry name" value="GDE_N"/>
    <property type="match status" value="1"/>
</dbReference>
<dbReference type="PANTHER" id="PTHR10569">
    <property type="entry name" value="GLYCOGEN DEBRANCHING ENZYME"/>
    <property type="match status" value="1"/>
</dbReference>
<dbReference type="GO" id="GO:0004135">
    <property type="term" value="F:amylo-alpha-1,6-glucosidase activity"/>
    <property type="evidence" value="ECO:0007669"/>
    <property type="project" value="InterPro"/>
</dbReference>
<sequence length="682" mass="77581">MGDKLSSDILYSDLANSESREWLIANGIGGYGAGTISGLLTRRYHGLLIAALKPPLKRTLLLSKLNETAVYDTQKYPLYCDRWADRVVHPKGYEHISNFFLVGTTPVWEYEFADALLEKRIWMQQGENTTYIRYTLRRGELPLTLSLQALVNYRDHHGDTHNNDWQMEIKSIAEGIEIQAYSDAASLYLFGDPHQEIKIAWQPNHIWCHNYSLSTEKYRGLIHCEDHLLGATGTVTLYEQDSITVIASTEPRPNLDGESAWKKQYKYEQELLNKSQRVTLNKPSSGRSIPPQWISKLVLAANQFIVDRPTKVAHDGKTIIAGYPWFNDWGRDTMISLPGLTLAIGRPSVARFILRTYAEYVDRGMLPNVFPDGKEKPDYNTVDATLWYFEAIFAYYQDTLDKSLIKELFPVLANIITSYSRGTRYNIHQDSDGLLYAGGDGHQLTWMDAKVDDWVVTPRTGKPVEINALWYNALIVMEQLAMEIDRPHSEYTKLASSVREGFQKFWHQELGYCYDVIDTSGGNDDTFRPNQIFAVSLPSVSQAPPLLTLEQQKSIINLVTQELVTPCGLRTLAPSHPDYHGTYGGDRKERDGAYHQGTVWAWLIGHFVQAHLKVYQQPETAREFLTPMANLLETGCIGTIGEIFDADPPFAPRGCFAQAWSVAEVLRSWKLIDEYERVMTNK</sequence>
<dbReference type="Proteomes" id="UP000729733">
    <property type="component" value="Unassembled WGS sequence"/>
</dbReference>
<dbReference type="Gene3D" id="1.50.10.10">
    <property type="match status" value="1"/>
</dbReference>
<dbReference type="Pfam" id="PF06202">
    <property type="entry name" value="GDE_C"/>
    <property type="match status" value="1"/>
</dbReference>
<dbReference type="InterPro" id="IPR006451">
    <property type="entry name" value="Glycogen_debranch_arc"/>
</dbReference>
<dbReference type="InterPro" id="IPR012341">
    <property type="entry name" value="6hp_glycosidase-like_sf"/>
</dbReference>
<feature type="domain" description="Glycogen debranching enzyme bacterial and archaeal type N-terminal" evidence="2">
    <location>
        <begin position="20"/>
        <end position="244"/>
    </location>
</feature>
<organism evidence="3 4">
    <name type="scientific">Waterburya agarophytonicola KI4</name>
    <dbReference type="NCBI Taxonomy" id="2874699"/>
    <lineage>
        <taxon>Bacteria</taxon>
        <taxon>Bacillati</taxon>
        <taxon>Cyanobacteriota</taxon>
        <taxon>Cyanophyceae</taxon>
        <taxon>Pleurocapsales</taxon>
        <taxon>Hyellaceae</taxon>
        <taxon>Waterburya</taxon>
        <taxon>Waterburya agarophytonicola</taxon>
    </lineage>
</organism>
<evidence type="ECO:0000259" key="1">
    <source>
        <dbReference type="Pfam" id="PF06202"/>
    </source>
</evidence>
<dbReference type="FunFam" id="1.50.10.10:FF:000073">
    <property type="entry name" value="Glycogen debranching enzyme, hypothetical (TreX-like)"/>
    <property type="match status" value="1"/>
</dbReference>
<keyword evidence="4" id="KW-1185">Reference proteome</keyword>
<dbReference type="InterPro" id="IPR024742">
    <property type="entry name" value="Glycogen_debranch_N"/>
</dbReference>
<gene>
    <name evidence="3" type="ORF">I4641_05355</name>
</gene>
<dbReference type="AlphaFoldDB" id="A0A964BN28"/>
<accession>A0A964BN28</accession>
<comment type="caution">
    <text evidence="3">The sequence shown here is derived from an EMBL/GenBank/DDBJ whole genome shotgun (WGS) entry which is preliminary data.</text>
</comment>
<evidence type="ECO:0000259" key="2">
    <source>
        <dbReference type="Pfam" id="PF12439"/>
    </source>
</evidence>
<proteinExistence type="predicted"/>
<dbReference type="EMBL" id="JADWDC010000009">
    <property type="protein sequence ID" value="MCC0176403.1"/>
    <property type="molecule type" value="Genomic_DNA"/>
</dbReference>
<dbReference type="NCBIfam" id="TIGR01561">
    <property type="entry name" value="gde_arch"/>
    <property type="match status" value="1"/>
</dbReference>
<feature type="domain" description="Glycogen debranching enzyme C-terminal" evidence="1">
    <location>
        <begin position="300"/>
        <end position="667"/>
    </location>
</feature>